<organism evidence="11 12">
    <name type="scientific">Hapsidospora chrysogenum (strain ATCC 11550 / CBS 779.69 / DSM 880 / IAM 14645 / JCM 23072 / IMI 49137)</name>
    <name type="common">Acremonium chrysogenum</name>
    <dbReference type="NCBI Taxonomy" id="857340"/>
    <lineage>
        <taxon>Eukaryota</taxon>
        <taxon>Fungi</taxon>
        <taxon>Dikarya</taxon>
        <taxon>Ascomycota</taxon>
        <taxon>Pezizomycotina</taxon>
        <taxon>Sordariomycetes</taxon>
        <taxon>Hypocreomycetidae</taxon>
        <taxon>Hypocreales</taxon>
        <taxon>Bionectriaceae</taxon>
        <taxon>Hapsidospora</taxon>
    </lineage>
</organism>
<feature type="compositionally biased region" description="Low complexity" evidence="10">
    <location>
        <begin position="1"/>
        <end position="12"/>
    </location>
</feature>
<keyword evidence="7 9" id="KW-0496">Mitochondrion</keyword>
<evidence type="ECO:0000256" key="8">
    <source>
        <dbReference type="ARBA" id="ARBA00023136"/>
    </source>
</evidence>
<name>A0A086TG89_HAPC1</name>
<evidence type="ECO:0000256" key="7">
    <source>
        <dbReference type="ARBA" id="ARBA00023128"/>
    </source>
</evidence>
<evidence type="ECO:0000256" key="1">
    <source>
        <dbReference type="ARBA" id="ARBA00004273"/>
    </source>
</evidence>
<evidence type="ECO:0000256" key="4">
    <source>
        <dbReference type="ARBA" id="ARBA00022692"/>
    </source>
</evidence>
<dbReference type="InterPro" id="IPR022533">
    <property type="entry name" value="Cox20"/>
</dbReference>
<gene>
    <name evidence="11" type="ORF">ACRE_008540</name>
</gene>
<comment type="subcellular location">
    <subcellularLocation>
        <location evidence="1 9">Mitochondrion inner membrane</location>
    </subcellularLocation>
</comment>
<sequence>MASNTGNGNPSGGPQPDPPNQKTLNVWSKPIHEKDAAGAQPTITEAVSMIKPEDFANVANTPCARNGLLTGIGAGFGAGGLRFVLGAGIPKATNWAAGFFILGSAASYEYCQYKRRCEKRDMKRHVEVINQSRREQARKLAEAKWEEKRQEEERIASQKKPWYKFW</sequence>
<evidence type="ECO:0000256" key="5">
    <source>
        <dbReference type="ARBA" id="ARBA00022792"/>
    </source>
</evidence>
<keyword evidence="8 9" id="KW-0472">Membrane</keyword>
<accession>A0A086TG89</accession>
<reference evidence="12" key="1">
    <citation type="journal article" date="2014" name="Genome Announc.">
        <title>Genome sequence and annotation of Acremonium chrysogenum, producer of the beta-lactam antibiotic cephalosporin C.</title>
        <authorList>
            <person name="Terfehr D."/>
            <person name="Dahlmann T.A."/>
            <person name="Specht T."/>
            <person name="Zadra I."/>
            <person name="Kuernsteiner H."/>
            <person name="Kueck U."/>
        </authorList>
    </citation>
    <scope>NUCLEOTIDE SEQUENCE [LARGE SCALE GENOMIC DNA]</scope>
    <source>
        <strain evidence="12">ATCC 11550 / CBS 779.69 / DSM 880 / IAM 14645 / JCM 23072 / IMI 49137</strain>
    </source>
</reference>
<evidence type="ECO:0000313" key="12">
    <source>
        <dbReference type="Proteomes" id="UP000029964"/>
    </source>
</evidence>
<dbReference type="PIRSF" id="PIRSF007871">
    <property type="entry name" value="Cox20"/>
    <property type="match status" value="1"/>
</dbReference>
<comment type="similarity">
    <text evidence="2 9">Belongs to the COX20 family.</text>
</comment>
<dbReference type="GO" id="GO:0005743">
    <property type="term" value="C:mitochondrial inner membrane"/>
    <property type="evidence" value="ECO:0007669"/>
    <property type="project" value="UniProtKB-SubCell"/>
</dbReference>
<comment type="function">
    <text evidence="9">Involved in the assembly of the cytochrome c oxidase complex.</text>
</comment>
<keyword evidence="4" id="KW-0812">Transmembrane</keyword>
<protein>
    <recommendedName>
        <fullName evidence="3 9">Cytochrome c oxidase assembly protein COX20, mitochondrial</fullName>
    </recommendedName>
</protein>
<dbReference type="HOGENOM" id="CLU_101495_0_1_1"/>
<dbReference type="PANTHER" id="PTHR31586:SF1">
    <property type="entry name" value="CYTOCHROME C OXIDASE ASSEMBLY PROTEIN COX20, MITOCHONDRIAL"/>
    <property type="match status" value="1"/>
</dbReference>
<keyword evidence="12" id="KW-1185">Reference proteome</keyword>
<dbReference type="PANTHER" id="PTHR31586">
    <property type="entry name" value="CYTOCHROME C OXIDASE PROTEIN 20"/>
    <property type="match status" value="1"/>
</dbReference>
<dbReference type="GO" id="GO:0033617">
    <property type="term" value="P:mitochondrial respiratory chain complex IV assembly"/>
    <property type="evidence" value="ECO:0007669"/>
    <property type="project" value="InterPro"/>
</dbReference>
<dbReference type="OrthoDB" id="14603at2759"/>
<dbReference type="AlphaFoldDB" id="A0A086TG89"/>
<evidence type="ECO:0000256" key="2">
    <source>
        <dbReference type="ARBA" id="ARBA00009575"/>
    </source>
</evidence>
<dbReference type="EMBL" id="JPKY01000004">
    <property type="protein sequence ID" value="KFH48371.1"/>
    <property type="molecule type" value="Genomic_DNA"/>
</dbReference>
<dbReference type="Pfam" id="PF12597">
    <property type="entry name" value="Cox20"/>
    <property type="match status" value="1"/>
</dbReference>
<keyword evidence="6" id="KW-1133">Transmembrane helix</keyword>
<evidence type="ECO:0000313" key="11">
    <source>
        <dbReference type="EMBL" id="KFH48371.1"/>
    </source>
</evidence>
<proteinExistence type="inferred from homology"/>
<evidence type="ECO:0000256" key="6">
    <source>
        <dbReference type="ARBA" id="ARBA00022989"/>
    </source>
</evidence>
<evidence type="ECO:0000256" key="9">
    <source>
        <dbReference type="PIRNR" id="PIRNR007871"/>
    </source>
</evidence>
<dbReference type="Proteomes" id="UP000029964">
    <property type="component" value="Unassembled WGS sequence"/>
</dbReference>
<feature type="region of interest" description="Disordered" evidence="10">
    <location>
        <begin position="1"/>
        <end position="25"/>
    </location>
</feature>
<evidence type="ECO:0000256" key="3">
    <source>
        <dbReference type="ARBA" id="ARBA00017689"/>
    </source>
</evidence>
<evidence type="ECO:0000256" key="10">
    <source>
        <dbReference type="SAM" id="MobiDB-lite"/>
    </source>
</evidence>
<comment type="caution">
    <text evidence="11">The sequence shown here is derived from an EMBL/GenBank/DDBJ whole genome shotgun (WGS) entry which is preliminary data.</text>
</comment>
<keyword evidence="5 9" id="KW-0999">Mitochondrion inner membrane</keyword>